<organism evidence="1 2">
    <name type="scientific">Streptomyces stelliscabiei</name>
    <dbReference type="NCBI Taxonomy" id="146820"/>
    <lineage>
        <taxon>Bacteria</taxon>
        <taxon>Bacillati</taxon>
        <taxon>Actinomycetota</taxon>
        <taxon>Actinomycetes</taxon>
        <taxon>Kitasatosporales</taxon>
        <taxon>Streptomycetaceae</taxon>
        <taxon>Streptomyces</taxon>
    </lineage>
</organism>
<name>A0A8I0P361_9ACTN</name>
<dbReference type="AlphaFoldDB" id="A0A8I0P361"/>
<accession>A0A8I0P361</accession>
<proteinExistence type="predicted"/>
<evidence type="ECO:0000313" key="2">
    <source>
        <dbReference type="Proteomes" id="UP000629287"/>
    </source>
</evidence>
<evidence type="ECO:0000313" key="1">
    <source>
        <dbReference type="EMBL" id="MBE1598796.1"/>
    </source>
</evidence>
<dbReference type="EMBL" id="JADBGF010000001">
    <property type="protein sequence ID" value="MBE1598796.1"/>
    <property type="molecule type" value="Genomic_DNA"/>
</dbReference>
<dbReference type="Proteomes" id="UP000629287">
    <property type="component" value="Unassembled WGS sequence"/>
</dbReference>
<keyword evidence="2" id="KW-1185">Reference proteome</keyword>
<gene>
    <name evidence="1" type="ORF">H4687_004925</name>
</gene>
<reference evidence="1 2" key="1">
    <citation type="submission" date="2020-10" db="EMBL/GenBank/DDBJ databases">
        <title>Sequencing the genomes of 1000 actinobacteria strains.</title>
        <authorList>
            <person name="Klenk H.-P."/>
        </authorList>
    </citation>
    <scope>NUCLEOTIDE SEQUENCE [LARGE SCALE GENOMIC DNA]</scope>
    <source>
        <strain evidence="1 2">DSM 41803</strain>
    </source>
</reference>
<sequence>MPDRSAGPVTEGFPEALGLCVSTEGMLDYDCRHRAFLTDVDVGAVQLVVVTGTASQARLWQGTTTT</sequence>
<protein>
    <submittedName>
        <fullName evidence="1">Uncharacterized protein</fullName>
    </submittedName>
</protein>
<comment type="caution">
    <text evidence="1">The sequence shown here is derived from an EMBL/GenBank/DDBJ whole genome shotgun (WGS) entry which is preliminary data.</text>
</comment>
<dbReference type="GeneID" id="86829486"/>
<dbReference type="RefSeq" id="WP_225966803.1">
    <property type="nucleotide sequence ID" value="NZ_JADBGF010000001.1"/>
</dbReference>